<dbReference type="PRINTS" id="PR00702">
    <property type="entry name" value="ACRIFLAVINRP"/>
</dbReference>
<dbReference type="InterPro" id="IPR001036">
    <property type="entry name" value="Acrflvin-R"/>
</dbReference>
<organism evidence="2 3">
    <name type="scientific">Candidatus Tenderia electrophaga</name>
    <dbReference type="NCBI Taxonomy" id="1748243"/>
    <lineage>
        <taxon>Bacteria</taxon>
        <taxon>Pseudomonadati</taxon>
        <taxon>Pseudomonadota</taxon>
        <taxon>Gammaproteobacteria</taxon>
        <taxon>Candidatus Tenderiales</taxon>
        <taxon>Candidatus Tenderiaceae</taxon>
        <taxon>Candidatus Tenderia</taxon>
    </lineage>
</organism>
<keyword evidence="3" id="KW-1185">Reference proteome</keyword>
<sequence>MKLIESVLGHSRTVIAALVLLFIAGSYSYISIPKEAEPDVDIPFIIVSVTLEGVSPEDAERLMIRPLEEALRSIDGLKQMTASIFEGGGNVILEFSAGFDADDAVQDVREAVDRARPELPEATDEPEVTEINTSLFPVLITTLSGDVPERTLVRLARQLRDEIEGIPAVLDVAISGDREEVVEVIIDPLLVESYGLQGSEVAALLSRSNRLVAAGDLETESGRFAVKVPGLFESVEDILNMPVKVSGDAVVRFRDIADVRRTFKDPNGFARVNGYPAVALEISKRTGENVIDTVAQVRQVVDEMSANWPEAVRIDYSQDQSEFIQMMLHDLENHVVTAVVLVMVVIVGVLGFRTAFLVGVAVPGSFLCAILVLHLFGMTVNMVVLFALILSVGMLVDGAIIVTEYADRKMAEGLDRRAAYIAASKRMALPIISATVTTLMAFLPMLFWPGIVGEFMKYFPITLVATMTASLVMALIFIPTLGAYMGRRGANGRGELKRLAVAEQGDLSQIDGFGGWYLKVLRSALRHPGQVLLVTAALLVGIWHSYAMYGKGLEFFPDVETDFAAILVHARGNLSIYQKDALMREVEHRVLQLSDEFDSVYTRTGSAGGLGWEVSEDVIGQISLQLADWAERRQASEILADIRERTQDLAGIRVEARRQEAGPPVGKPVQVQLAARVPELLPVAVEKLRRFMTQLEGLEDVEDDRPLPGIEWKLAVDRSQAAKFGLDVTAVGDAIRLVSNGLVVGTYRPDDSDDELDIVVRYPHHHRTVNELDDIRVATGAGTVPISNFVQRSAQRNVGTINRADGRRVMAVRADVAPGVLADDKIREIRAWLQQGADLPAGVSWTFKGQEEEQKAAQQFLVQAFFVAIFLMAIVLVTQFNSFFSAFLVLSAIIVSSIGAVAGLLLTGQAFGIVVTGVGMIALAGVVVNDNIVLIDTYDQLKQNGAERTDAILRTGVLRLRPVILTTVTTVLGLLPMLLRLNIDLINRDVAYAAPITDWWVSLATVVVFGLMFATVLTLLITPCALKLQADFHAWRQARRHGAAAER</sequence>
<dbReference type="Gene3D" id="3.30.2090.10">
    <property type="entry name" value="Multidrug efflux transporter AcrB TolC docking domain, DN and DC subdomains"/>
    <property type="match status" value="2"/>
</dbReference>
<dbReference type="Proteomes" id="UP000055136">
    <property type="component" value="Chromosome"/>
</dbReference>
<feature type="transmembrane region" description="Helical" evidence="1">
    <location>
        <begin position="884"/>
        <end position="905"/>
    </location>
</feature>
<gene>
    <name evidence="2" type="ORF">Tel_07205</name>
</gene>
<protein>
    <submittedName>
        <fullName evidence="2">Acriflavin resistance protein</fullName>
    </submittedName>
</protein>
<dbReference type="Gene3D" id="1.20.1640.10">
    <property type="entry name" value="Multidrug efflux transporter AcrB transmembrane domain"/>
    <property type="match status" value="2"/>
</dbReference>
<dbReference type="GO" id="GO:0005886">
    <property type="term" value="C:plasma membrane"/>
    <property type="evidence" value="ECO:0007669"/>
    <property type="project" value="TreeGrafter"/>
</dbReference>
<accession>A0A0S2TCU5</accession>
<dbReference type="EMBL" id="CP013099">
    <property type="protein sequence ID" value="ALP52958.1"/>
    <property type="molecule type" value="Genomic_DNA"/>
</dbReference>
<feature type="transmembrane region" description="Helical" evidence="1">
    <location>
        <begin position="531"/>
        <end position="549"/>
    </location>
</feature>
<keyword evidence="1" id="KW-1133">Transmembrane helix</keyword>
<proteinExistence type="predicted"/>
<feature type="transmembrane region" description="Helical" evidence="1">
    <location>
        <begin position="427"/>
        <end position="452"/>
    </location>
</feature>
<dbReference type="GO" id="GO:0042910">
    <property type="term" value="F:xenobiotic transmembrane transporter activity"/>
    <property type="evidence" value="ECO:0007669"/>
    <property type="project" value="TreeGrafter"/>
</dbReference>
<feature type="transmembrane region" description="Helical" evidence="1">
    <location>
        <begin position="382"/>
        <end position="406"/>
    </location>
</feature>
<feature type="transmembrane region" description="Helical" evidence="1">
    <location>
        <begin position="911"/>
        <end position="935"/>
    </location>
</feature>
<evidence type="ECO:0000313" key="3">
    <source>
        <dbReference type="Proteomes" id="UP000055136"/>
    </source>
</evidence>
<evidence type="ECO:0000313" key="2">
    <source>
        <dbReference type="EMBL" id="ALP52958.1"/>
    </source>
</evidence>
<reference evidence="2" key="1">
    <citation type="submission" date="2015-10" db="EMBL/GenBank/DDBJ databases">
        <title>Description of Candidatus Tenderia electrophaga gen. nov, sp. nov., an Uncultivated Electroautotroph from a Biocathode Enrichment.</title>
        <authorList>
            <person name="Eddie B.J."/>
            <person name="Malanoski A.P."/>
            <person name="Wang Z."/>
            <person name="Hall R.J."/>
            <person name="Oh S.D."/>
            <person name="Heiner C."/>
            <person name="Lin B."/>
            <person name="Strycharz-Glaven S.M."/>
        </authorList>
    </citation>
    <scope>NUCLEOTIDE SEQUENCE [LARGE SCALE GENOMIC DNA]</scope>
    <source>
        <strain evidence="2">NRL1</strain>
    </source>
</reference>
<feature type="transmembrane region" description="Helical" evidence="1">
    <location>
        <begin position="357"/>
        <end position="376"/>
    </location>
</feature>
<feature type="transmembrane region" description="Helical" evidence="1">
    <location>
        <begin position="860"/>
        <end position="877"/>
    </location>
</feature>
<feature type="transmembrane region" description="Helical" evidence="1">
    <location>
        <begin position="999"/>
        <end position="1026"/>
    </location>
</feature>
<dbReference type="SUPFAM" id="SSF82714">
    <property type="entry name" value="Multidrug efflux transporter AcrB TolC docking domain, DN and DC subdomains"/>
    <property type="match status" value="2"/>
</dbReference>
<feature type="transmembrane region" description="Helical" evidence="1">
    <location>
        <begin position="956"/>
        <end position="979"/>
    </location>
</feature>
<dbReference type="STRING" id="1748243.Tel_07205"/>
<dbReference type="AlphaFoldDB" id="A0A0S2TCU5"/>
<dbReference type="SUPFAM" id="SSF82866">
    <property type="entry name" value="Multidrug efflux transporter AcrB transmembrane domain"/>
    <property type="match status" value="2"/>
</dbReference>
<dbReference type="PANTHER" id="PTHR32063:SF0">
    <property type="entry name" value="SWARMING MOTILITY PROTEIN SWRC"/>
    <property type="match status" value="1"/>
</dbReference>
<evidence type="ECO:0000256" key="1">
    <source>
        <dbReference type="SAM" id="Phobius"/>
    </source>
</evidence>
<keyword evidence="1" id="KW-0472">Membrane</keyword>
<dbReference type="InterPro" id="IPR027463">
    <property type="entry name" value="AcrB_DN_DC_subdom"/>
</dbReference>
<dbReference type="Pfam" id="PF00873">
    <property type="entry name" value="ACR_tran"/>
    <property type="match status" value="1"/>
</dbReference>
<name>A0A0S2TCU5_9GAMM</name>
<feature type="transmembrane region" description="Helical" evidence="1">
    <location>
        <begin position="458"/>
        <end position="478"/>
    </location>
</feature>
<dbReference type="Gene3D" id="3.30.70.1440">
    <property type="entry name" value="Multidrug efflux transporter AcrB pore domain"/>
    <property type="match status" value="1"/>
</dbReference>
<feature type="transmembrane region" description="Helical" evidence="1">
    <location>
        <begin position="334"/>
        <end position="352"/>
    </location>
</feature>
<dbReference type="Gene3D" id="3.30.70.1430">
    <property type="entry name" value="Multidrug efflux transporter AcrB pore domain"/>
    <property type="match status" value="2"/>
</dbReference>
<keyword evidence="1" id="KW-0812">Transmembrane</keyword>
<dbReference type="Gene3D" id="3.30.70.1320">
    <property type="entry name" value="Multidrug efflux transporter AcrB pore domain like"/>
    <property type="match status" value="1"/>
</dbReference>
<dbReference type="SUPFAM" id="SSF82693">
    <property type="entry name" value="Multidrug efflux transporter AcrB pore domain, PN1, PN2, PC1 and PC2 subdomains"/>
    <property type="match status" value="2"/>
</dbReference>
<dbReference type="PANTHER" id="PTHR32063">
    <property type="match status" value="1"/>
</dbReference>
<dbReference type="KEGG" id="tee:Tel_07205"/>